<dbReference type="EMBL" id="CP096208">
    <property type="protein sequence ID" value="UPQ81615.1"/>
    <property type="molecule type" value="Genomic_DNA"/>
</dbReference>
<evidence type="ECO:0000313" key="2">
    <source>
        <dbReference type="EMBL" id="UPQ81615.1"/>
    </source>
</evidence>
<organism evidence="2 3">
    <name type="scientific">Pseudomonas knackmussii</name>
    <dbReference type="NCBI Taxonomy" id="65741"/>
    <lineage>
        <taxon>Bacteria</taxon>
        <taxon>Pseudomonadati</taxon>
        <taxon>Pseudomonadota</taxon>
        <taxon>Gammaproteobacteria</taxon>
        <taxon>Pseudomonadales</taxon>
        <taxon>Pseudomonadaceae</taxon>
        <taxon>Pseudomonas</taxon>
    </lineage>
</organism>
<dbReference type="Proteomes" id="UP000831189">
    <property type="component" value="Chromosome"/>
</dbReference>
<proteinExistence type="predicted"/>
<feature type="coiled-coil region" evidence="1">
    <location>
        <begin position="115"/>
        <end position="149"/>
    </location>
</feature>
<evidence type="ECO:0000256" key="1">
    <source>
        <dbReference type="SAM" id="Coils"/>
    </source>
</evidence>
<protein>
    <submittedName>
        <fullName evidence="2">Uncharacterized protein</fullName>
    </submittedName>
</protein>
<keyword evidence="3" id="KW-1185">Reference proteome</keyword>
<gene>
    <name evidence="2" type="ORF">M0M42_14510</name>
</gene>
<evidence type="ECO:0000313" key="3">
    <source>
        <dbReference type="Proteomes" id="UP000831189"/>
    </source>
</evidence>
<accession>A0ABY4KMH6</accession>
<sequence length="297" mass="33301">MKDSSVSIAIMEFATLDDIHAIEGIAPSYAFDKEQYRSIIGEYHLTNGVKCCLKKDQKPCKHEHKYGFIVRLSNGVATLVGNVCANDNFEAESTFKRDRKKWQDQKAANEKLELIAEAVSSEKELRTNIARAEEALNNCNHTVNYLQERLGKSIAEKLTQIGRTQKSVITINLSTTKKSTDPKTGEITTENRVFPCRLGDLKGCALFSGQPQDALRSEVRNLRLALKSAKETLAQPDLASLKKISEVSASLSRTKNISLLAHELEIQTNLLLSNDPMLYCFLDQDRSSRYRAAKLYL</sequence>
<keyword evidence="1" id="KW-0175">Coiled coil</keyword>
<name>A0ABY4KMH6_9PSED</name>
<reference evidence="2 3" key="1">
    <citation type="submission" date="2022-04" db="EMBL/GenBank/DDBJ databases">
        <title>Pseudomonas knackmussii B09-2.</title>
        <authorList>
            <person name="Deng Y."/>
        </authorList>
    </citation>
    <scope>NUCLEOTIDE SEQUENCE [LARGE SCALE GENOMIC DNA]</scope>
    <source>
        <strain evidence="2 3">B09-2</strain>
    </source>
</reference>